<feature type="compositionally biased region" description="Low complexity" evidence="3">
    <location>
        <begin position="617"/>
        <end position="627"/>
    </location>
</feature>
<keyword evidence="5" id="KW-1185">Reference proteome</keyword>
<feature type="compositionally biased region" description="Pro residues" evidence="3">
    <location>
        <begin position="836"/>
        <end position="846"/>
    </location>
</feature>
<feature type="domain" description="RRM" evidence="4">
    <location>
        <begin position="25"/>
        <end position="93"/>
    </location>
</feature>
<feature type="compositionally biased region" description="Polar residues" evidence="3">
    <location>
        <begin position="132"/>
        <end position="141"/>
    </location>
</feature>
<feature type="compositionally biased region" description="Basic and acidic residues" evidence="3">
    <location>
        <begin position="1618"/>
        <end position="1632"/>
    </location>
</feature>
<dbReference type="Pfam" id="PF00076">
    <property type="entry name" value="RRM_1"/>
    <property type="match status" value="1"/>
</dbReference>
<feature type="compositionally biased region" description="Basic residues" evidence="3">
    <location>
        <begin position="1469"/>
        <end position="1482"/>
    </location>
</feature>
<dbReference type="Gene3D" id="3.30.70.330">
    <property type="match status" value="2"/>
</dbReference>
<feature type="region of interest" description="Disordered" evidence="3">
    <location>
        <begin position="1041"/>
        <end position="1070"/>
    </location>
</feature>
<evidence type="ECO:0000256" key="1">
    <source>
        <dbReference type="ARBA" id="ARBA00022884"/>
    </source>
</evidence>
<feature type="compositionally biased region" description="Low complexity" evidence="3">
    <location>
        <begin position="1140"/>
        <end position="1150"/>
    </location>
</feature>
<feature type="compositionally biased region" description="Polar residues" evidence="3">
    <location>
        <begin position="1173"/>
        <end position="1182"/>
    </location>
</feature>
<feature type="region of interest" description="Disordered" evidence="3">
    <location>
        <begin position="908"/>
        <end position="1007"/>
    </location>
</feature>
<feature type="compositionally biased region" description="Pro residues" evidence="3">
    <location>
        <begin position="737"/>
        <end position="754"/>
    </location>
</feature>
<keyword evidence="1 2" id="KW-0694">RNA-binding</keyword>
<feature type="compositionally biased region" description="Acidic residues" evidence="3">
    <location>
        <begin position="1485"/>
        <end position="1496"/>
    </location>
</feature>
<feature type="domain" description="RRM" evidence="4">
    <location>
        <begin position="335"/>
        <end position="417"/>
    </location>
</feature>
<dbReference type="Proteomes" id="UP000887575">
    <property type="component" value="Unassembled WGS sequence"/>
</dbReference>
<feature type="compositionally biased region" description="Basic and acidic residues" evidence="3">
    <location>
        <begin position="644"/>
        <end position="654"/>
    </location>
</feature>
<feature type="compositionally biased region" description="Polar residues" evidence="3">
    <location>
        <begin position="549"/>
        <end position="559"/>
    </location>
</feature>
<feature type="compositionally biased region" description="Basic and acidic residues" evidence="3">
    <location>
        <begin position="1655"/>
        <end position="1675"/>
    </location>
</feature>
<feature type="region of interest" description="Disordered" evidence="3">
    <location>
        <begin position="302"/>
        <end position="325"/>
    </location>
</feature>
<evidence type="ECO:0000259" key="4">
    <source>
        <dbReference type="PROSITE" id="PS50102"/>
    </source>
</evidence>
<feature type="compositionally biased region" description="Low complexity" evidence="3">
    <location>
        <begin position="969"/>
        <end position="988"/>
    </location>
</feature>
<feature type="compositionally biased region" description="Basic residues" evidence="3">
    <location>
        <begin position="605"/>
        <end position="616"/>
    </location>
</feature>
<feature type="compositionally biased region" description="Polar residues" evidence="3">
    <location>
        <begin position="1153"/>
        <end position="1164"/>
    </location>
</feature>
<feature type="compositionally biased region" description="Polar residues" evidence="3">
    <location>
        <begin position="821"/>
        <end position="835"/>
    </location>
</feature>
<dbReference type="InterPro" id="IPR035979">
    <property type="entry name" value="RBD_domain_sf"/>
</dbReference>
<feature type="compositionally biased region" description="Polar residues" evidence="3">
    <location>
        <begin position="1120"/>
        <end position="1139"/>
    </location>
</feature>
<evidence type="ECO:0000313" key="6">
    <source>
        <dbReference type="WBParaSite" id="MBELARI_LOCUS12612"/>
    </source>
</evidence>
<feature type="compositionally biased region" description="Basic and acidic residues" evidence="3">
    <location>
        <begin position="706"/>
        <end position="724"/>
    </location>
</feature>
<feature type="compositionally biased region" description="Polar residues" evidence="3">
    <location>
        <begin position="924"/>
        <end position="948"/>
    </location>
</feature>
<evidence type="ECO:0000256" key="3">
    <source>
        <dbReference type="SAM" id="MobiDB-lite"/>
    </source>
</evidence>
<sequence>MSMMASPPIAVDHHTGLRTSQRESRHVHVSSLPDHINEDHVNAHFSKFGRVQKVERVVDGFIVSFMDVGCARKANSTEQRLDGFSYKISFHDHSKSSVMTSAASMSSPRGSSSSVEGIKRAESPHRSKEIQRSQGAQNSRYSTSSPSTSTGKRGEPERRRESTSTRKIESTIRSPADLSGLSSTTQGLQGVYLERLPNRSEHSLRSAIIEALKRYGRAFHIQFDGSGDERRAIVLFNRVSDLDRLQSETIQVLGARVKLRLANHVAVSEANNAYLMANSAIASGTQMDISASTLTTTAELPAKYSSHNGNGKEPERPLSAGSGGEVDVFHNKASRTLYVGGLESKISDETLRKRFRCFGSILDVDVKNYESPSPFAFIQFSDIFSTVRAINHHANLPVANKKAKKFQPFFGRSMQTNKLWVGGIPPNASEEYVQQKLSALDGANNVIFDIKTREALVVFQGPEIAQAALNKIRNNGPKPFTFKDGSGEARVPADFCSDRLHDFFIDRKHSQLRSSTSPHPASNHSEGSLPDRVLTPPPNPPPYLGGLSAQGQEMPSYISSRDYHRSSDSLRRDGRGSISQKRRERSRSRDRQSRRERIKPQSRQPRQRTRRSRSRGGNRSGSSSSSSESRKTYESFSSSSSADSRYRRDRDRRSNGNHGTTKRKDNDRKYTKEQEERPNKIKEAEHDFGMFFPKRSTSFQKNQFNKHAEHSTNKRVAREKEMVRSADSGFGEETALLPPPPPPAPSPPPPPPPTILSFPSTSSATRDPEGISLKHPAPIACPASTSSASHHLGNHEKISTPQPSQSQPSKRPSLDVPLPSGSMTLTSPSAINTSAPPNPLKTPPAQMPRRPRLPMACANGKTLTAPLELLDASVKDPRIGMKEYPTRRPTILLKISNIWAIHFKKERAAGANTSSIGKPLTKPVETSLSGRNSQPTPTTPGSRHGSISSEHEPLSRRSSGAVSPGPLISPKQKPSTSQPSSSAGNAHSKSSDEEEEVQKVKSPPPSILDFILRESEEENKKTVKTLSTLYKKVSALGDTLNSLDTSVKQIKEETDKSTGSLPKSASLEKHQSFEVELEKLKDKEKLKIDAEKLKTLSRSARISNNSSACSTPVHDPLSSLLPQSHPIQSSASTPQHQQNPSSLSISIPPSTVAGASTPSATLPSPISRKASAPQPSSISSKTVPPHSAPILPGTPSSASSRSSTPMVFPPNFSIPPPPIPSTSSSPTRNEPLLSAPPQPPALLSGHPVRRDSTGSIHGTPSTHHPPPSSPKGHGNEGSTAPTTPKTHRPEMQSSSKRPAMLPGQTRGPDGKTAIRAESFGGLSRMNSLPQTPSPLVQRSMSVSDSKKTAREANDMIEKFYNRTSLSADMKKLPRIEKKPSIQSESGKDKEREKEMDKHREKEKEHKHKHRDKEQREKDHKLKRKEDGTYETKEERAKRKEIERSKKQKDEKKKEKKEKLKKLAESEKKRKEKKEKKKKKRKHSESEEESGEDEGDDDYAKTMKLVRLLAEEDGPIGGSMYDRVKRRSSGLNKDDQEKKKTLEMLREKNKDKHKKRRVMTMSDSDEENEDDEEEQDKDDDSSEEEEEVEEKKPSKQEKSKHTPKPSKNYSTSESDESGDEVKKKEKKEKRNFNTDDVFGDSDDDGSSVATGPSLSTEKHRSSEKKGKEEKRNRIRR</sequence>
<dbReference type="PROSITE" id="PS50102">
    <property type="entry name" value="RRM"/>
    <property type="match status" value="2"/>
</dbReference>
<feature type="compositionally biased region" description="Basic and acidic residues" evidence="3">
    <location>
        <begin position="117"/>
        <end position="131"/>
    </location>
</feature>
<feature type="compositionally biased region" description="Low complexity" evidence="3">
    <location>
        <begin position="1221"/>
        <end position="1233"/>
    </location>
</feature>
<feature type="region of interest" description="Disordered" evidence="3">
    <location>
        <begin position="1095"/>
        <end position="1675"/>
    </location>
</feature>
<feature type="compositionally biased region" description="Basic and acidic residues" evidence="3">
    <location>
        <begin position="662"/>
        <end position="688"/>
    </location>
</feature>
<feature type="compositionally biased region" description="Low complexity" evidence="3">
    <location>
        <begin position="634"/>
        <end position="643"/>
    </location>
</feature>
<dbReference type="WBParaSite" id="MBELARI_LOCUS12612">
    <property type="protein sequence ID" value="MBELARI_LOCUS12612"/>
    <property type="gene ID" value="MBELARI_LOCUS12612"/>
</dbReference>
<reference evidence="6" key="1">
    <citation type="submission" date="2024-02" db="UniProtKB">
        <authorList>
            <consortium name="WormBaseParasite"/>
        </authorList>
    </citation>
    <scope>IDENTIFICATION</scope>
</reference>
<dbReference type="GO" id="GO:0003723">
    <property type="term" value="F:RNA binding"/>
    <property type="evidence" value="ECO:0007669"/>
    <property type="project" value="UniProtKB-UniRule"/>
</dbReference>
<organism evidence="5 6">
    <name type="scientific">Mesorhabditis belari</name>
    <dbReference type="NCBI Taxonomy" id="2138241"/>
    <lineage>
        <taxon>Eukaryota</taxon>
        <taxon>Metazoa</taxon>
        <taxon>Ecdysozoa</taxon>
        <taxon>Nematoda</taxon>
        <taxon>Chromadorea</taxon>
        <taxon>Rhabditida</taxon>
        <taxon>Rhabditina</taxon>
        <taxon>Rhabditomorpha</taxon>
        <taxon>Rhabditoidea</taxon>
        <taxon>Rhabditidae</taxon>
        <taxon>Mesorhabditinae</taxon>
        <taxon>Mesorhabditis</taxon>
    </lineage>
</organism>
<feature type="compositionally biased region" description="Polar residues" evidence="3">
    <location>
        <begin position="1324"/>
        <end position="1343"/>
    </location>
</feature>
<feature type="compositionally biased region" description="Polar residues" evidence="3">
    <location>
        <begin position="695"/>
        <end position="705"/>
    </location>
</feature>
<name>A0AAF3J2S2_9BILA</name>
<feature type="compositionally biased region" description="Basic and acidic residues" evidence="3">
    <location>
        <begin position="1368"/>
        <end position="1403"/>
    </location>
</feature>
<evidence type="ECO:0000256" key="2">
    <source>
        <dbReference type="PROSITE-ProRule" id="PRU00176"/>
    </source>
</evidence>
<feature type="compositionally biased region" description="Basic and acidic residues" evidence="3">
    <location>
        <begin position="1411"/>
        <end position="1468"/>
    </location>
</feature>
<feature type="compositionally biased region" description="Basic and acidic residues" evidence="3">
    <location>
        <begin position="1344"/>
        <end position="1360"/>
    </location>
</feature>
<feature type="compositionally biased region" description="Basic and acidic residues" evidence="3">
    <location>
        <begin position="1588"/>
        <end position="1599"/>
    </location>
</feature>
<feature type="compositionally biased region" description="Basic and acidic residues" evidence="3">
    <location>
        <begin position="152"/>
        <end position="170"/>
    </location>
</feature>
<accession>A0AAF3J2S2</accession>
<feature type="compositionally biased region" description="Low complexity" evidence="3">
    <location>
        <begin position="1097"/>
        <end position="1110"/>
    </location>
</feature>
<dbReference type="SMART" id="SM00360">
    <property type="entry name" value="RRM"/>
    <property type="match status" value="3"/>
</dbReference>
<feature type="compositionally biased region" description="Polar residues" evidence="3">
    <location>
        <begin position="512"/>
        <end position="526"/>
    </location>
</feature>
<dbReference type="SUPFAM" id="SSF54928">
    <property type="entry name" value="RNA-binding domain, RBD"/>
    <property type="match status" value="2"/>
</dbReference>
<feature type="compositionally biased region" description="Basic and acidic residues" evidence="3">
    <location>
        <begin position="1531"/>
        <end position="1549"/>
    </location>
</feature>
<feature type="region of interest" description="Disordered" evidence="3">
    <location>
        <begin position="511"/>
        <end position="852"/>
    </location>
</feature>
<protein>
    <recommendedName>
        <fullName evidence="4">RRM domain-containing protein</fullName>
    </recommendedName>
</protein>
<dbReference type="InterPro" id="IPR012677">
    <property type="entry name" value="Nucleotide-bd_a/b_plait_sf"/>
</dbReference>
<feature type="compositionally biased region" description="Acidic residues" evidence="3">
    <location>
        <begin position="1562"/>
        <end position="1587"/>
    </location>
</feature>
<proteinExistence type="predicted"/>
<feature type="compositionally biased region" description="Basic and acidic residues" evidence="3">
    <location>
        <begin position="561"/>
        <end position="575"/>
    </location>
</feature>
<dbReference type="InterPro" id="IPR000504">
    <property type="entry name" value="RRM_dom"/>
</dbReference>
<dbReference type="PANTHER" id="PTHR23189">
    <property type="entry name" value="RNA RECOGNITION MOTIF-CONTAINING"/>
    <property type="match status" value="1"/>
</dbReference>
<feature type="compositionally biased region" description="Low complexity" evidence="3">
    <location>
        <begin position="99"/>
        <end position="114"/>
    </location>
</feature>
<evidence type="ECO:0000313" key="5">
    <source>
        <dbReference type="Proteomes" id="UP000887575"/>
    </source>
</evidence>
<feature type="region of interest" description="Disordered" evidence="3">
    <location>
        <begin position="99"/>
        <end position="184"/>
    </location>
</feature>
<feature type="compositionally biased region" description="Basic and acidic residues" evidence="3">
    <location>
        <begin position="587"/>
        <end position="599"/>
    </location>
</feature>